<dbReference type="WBParaSite" id="ES5_v2.g14013.t1">
    <property type="protein sequence ID" value="ES5_v2.g14013.t1"/>
    <property type="gene ID" value="ES5_v2.g14013"/>
</dbReference>
<evidence type="ECO:0000313" key="1">
    <source>
        <dbReference type="Proteomes" id="UP000887579"/>
    </source>
</evidence>
<name>A0AC34FA17_9BILA</name>
<reference evidence="2" key="1">
    <citation type="submission" date="2022-11" db="UniProtKB">
        <authorList>
            <consortium name="WormBaseParasite"/>
        </authorList>
    </citation>
    <scope>IDENTIFICATION</scope>
</reference>
<evidence type="ECO:0000313" key="2">
    <source>
        <dbReference type="WBParaSite" id="ES5_v2.g14013.t1"/>
    </source>
</evidence>
<dbReference type="Proteomes" id="UP000887579">
    <property type="component" value="Unplaced"/>
</dbReference>
<organism evidence="1 2">
    <name type="scientific">Panagrolaimus sp. ES5</name>
    <dbReference type="NCBI Taxonomy" id="591445"/>
    <lineage>
        <taxon>Eukaryota</taxon>
        <taxon>Metazoa</taxon>
        <taxon>Ecdysozoa</taxon>
        <taxon>Nematoda</taxon>
        <taxon>Chromadorea</taxon>
        <taxon>Rhabditida</taxon>
        <taxon>Tylenchina</taxon>
        <taxon>Panagrolaimomorpha</taxon>
        <taxon>Panagrolaimoidea</taxon>
        <taxon>Panagrolaimidae</taxon>
        <taxon>Panagrolaimus</taxon>
    </lineage>
</organism>
<sequence>METFEFFENQDLENGDFDVVFELNGKEIYANKFMLSSASPTFKSMLSNRWRKTDEPIEIKDYSYEEFKEFLTFLYAGECSLTPDNIFAMVDMAEFYGVTVFKNVCDEYLTKLEINVNNVYQMIEIANKYSMIQFKKSIYNFISDSLFGFFQSEQFLNLETSVLKDIIKSNHGTIRQDELFEAVFEVIFKWLEYQMNDKQKLIDSMKLTDYLTFIKPEKIDSNLLIKFIERNPFLFTDEELQKLLLTLNKVYVKVIDENGKIMKGQLQCPDIEQVADTIIRLENVMCCRIYDLSYHFWETRQPQPVEPSKLIQIESVEWYLVYDCDGDIAIKKRSQLDNEDYLLAEMIVEEEFEFYNNDGDGDLQYKIKI</sequence>
<proteinExistence type="predicted"/>
<accession>A0AC34FA17</accession>
<protein>
    <submittedName>
        <fullName evidence="2">BTB domain-containing protein</fullName>
    </submittedName>
</protein>